<feature type="region of interest" description="Disordered" evidence="6">
    <location>
        <begin position="688"/>
        <end position="714"/>
    </location>
</feature>
<keyword evidence="5" id="KW-0539">Nucleus</keyword>
<feature type="domain" description="Xylanolytic transcriptional activator regulatory" evidence="7">
    <location>
        <begin position="282"/>
        <end position="485"/>
    </location>
</feature>
<dbReference type="HOGENOM" id="CLU_008999_1_1_1"/>
<evidence type="ECO:0000259" key="7">
    <source>
        <dbReference type="Pfam" id="PF04082"/>
    </source>
</evidence>
<keyword evidence="9" id="KW-1185">Reference proteome</keyword>
<dbReference type="OrthoDB" id="10018191at2759"/>
<dbReference type="Pfam" id="PF04082">
    <property type="entry name" value="Fungal_trans"/>
    <property type="match status" value="1"/>
</dbReference>
<evidence type="ECO:0000256" key="4">
    <source>
        <dbReference type="ARBA" id="ARBA00023163"/>
    </source>
</evidence>
<evidence type="ECO:0000313" key="9">
    <source>
        <dbReference type="Proteomes" id="UP000054342"/>
    </source>
</evidence>
<dbReference type="AlphaFoldDB" id="A0A0D2BMC8"/>
<dbReference type="PANTHER" id="PTHR47660">
    <property type="entry name" value="TRANSCRIPTION FACTOR WITH C2H2 AND ZN(2)-CYS(6) DNA BINDING DOMAIN (EUROFUNG)-RELATED-RELATED"/>
    <property type="match status" value="1"/>
</dbReference>
<reference evidence="8 9" key="1">
    <citation type="submission" date="2015-01" db="EMBL/GenBank/DDBJ databases">
        <title>The Genome Sequence of Exophiala xenobiotica CBS118157.</title>
        <authorList>
            <consortium name="The Broad Institute Genomics Platform"/>
            <person name="Cuomo C."/>
            <person name="de Hoog S."/>
            <person name="Gorbushina A."/>
            <person name="Stielow B."/>
            <person name="Teixiera M."/>
            <person name="Abouelleil A."/>
            <person name="Chapman S.B."/>
            <person name="Priest M."/>
            <person name="Young S.K."/>
            <person name="Wortman J."/>
            <person name="Nusbaum C."/>
            <person name="Birren B."/>
        </authorList>
    </citation>
    <scope>NUCLEOTIDE SEQUENCE [LARGE SCALE GENOMIC DNA]</scope>
    <source>
        <strain evidence="8 9">CBS 118157</strain>
    </source>
</reference>
<sequence length="826" mass="91219">MRDYPISASVTATAETLRRDVEGRQSECQTGLPILSAHTTSDTVSGLDSHYWPDLLSGPTDTVTAPFNENSNFGVSPLQMDSTASAATAKAEDRRFDAGIHTSLADHGDGLVAHLNECNQPVTSLSQSPTRPSQEPTAPTCRETRHSHQLTSREEIAPERFARVEKLWPAPRQPLPRSMRAFWTDVADQKEDNAFGLVQPSSVAEAMGNQNARHEHGWNDVCHKRLYKYCKSSVLPQLLEDNSSSSQGAPASIVGSETEYSMASAASSTVDFPESRFLEISIGLYFRRYHAMVPFIHQATFSASATSDSLLLSMCLMGLISLEDSGATNFVREQMPGAIERSRSELASRSIRKSHLSQTLCALAAAVLLLHLSAMVPEFVQAERVHLLYIESIGLAQRNSLFVMDSDHRIDTRLWNKHGDSEAGWMAWSRIESVKRLIISIILTDSSQARRFDTMPIINVDPISFVLPCAPELFDARNSKRWRALVQNGAADSAPSFELTGKHLRLPPKLTDFGLQSILGSVWLRLLQRRSRLKPAVLSAKCGDSPPFISPAHVYESNPEAQDVAHILLAIFDTYANFFPHTDVNNFVMWNNICLHLCTHYSLFEVAVGRYGAEQANLALNQLSQSWVHTPVARRACLHAAQTFLILSRCRASDRITVQSEAAAFESALVLGIYLYLLPESRVDKAAGGRDKGGAYRGEADREDEHEDEGEGKGVEDDEVFELVDCVDWKAVGSVGMPSSPNPTARPEVADHDILVLRFVKQGGTVTFSGSPHYGGFESARSVFVEYLGLLQDIGKWNVQRFCHILRVLSVTTMEDGIVPEESCFS</sequence>
<dbReference type="STRING" id="348802.A0A0D2BMC8"/>
<dbReference type="CDD" id="cd12148">
    <property type="entry name" value="fungal_TF_MHR"/>
    <property type="match status" value="1"/>
</dbReference>
<proteinExistence type="predicted"/>
<dbReference type="GO" id="GO:0008270">
    <property type="term" value="F:zinc ion binding"/>
    <property type="evidence" value="ECO:0007669"/>
    <property type="project" value="InterPro"/>
</dbReference>
<dbReference type="InterPro" id="IPR007219">
    <property type="entry name" value="XnlR_reg_dom"/>
</dbReference>
<feature type="region of interest" description="Disordered" evidence="6">
    <location>
        <begin position="122"/>
        <end position="156"/>
    </location>
</feature>
<gene>
    <name evidence="8" type="ORF">PV05_09242</name>
</gene>
<keyword evidence="3" id="KW-0805">Transcription regulation</keyword>
<evidence type="ECO:0000256" key="5">
    <source>
        <dbReference type="ARBA" id="ARBA00023242"/>
    </source>
</evidence>
<dbReference type="RefSeq" id="XP_013314280.1">
    <property type="nucleotide sequence ID" value="XM_013458826.1"/>
</dbReference>
<dbReference type="PANTHER" id="PTHR47660:SF2">
    <property type="entry name" value="TRANSCRIPTION FACTOR WITH C2H2 AND ZN(2)-CYS(6) DNA BINDING DOMAIN (EUROFUNG)"/>
    <property type="match status" value="1"/>
</dbReference>
<evidence type="ECO:0000256" key="6">
    <source>
        <dbReference type="SAM" id="MobiDB-lite"/>
    </source>
</evidence>
<keyword evidence="4" id="KW-0804">Transcription</keyword>
<evidence type="ECO:0000313" key="8">
    <source>
        <dbReference type="EMBL" id="KIW53696.1"/>
    </source>
</evidence>
<dbReference type="GeneID" id="25331150"/>
<feature type="compositionally biased region" description="Polar residues" evidence="6">
    <location>
        <begin position="122"/>
        <end position="137"/>
    </location>
</feature>
<keyword evidence="1" id="KW-0479">Metal-binding</keyword>
<feature type="compositionally biased region" description="Basic and acidic residues" evidence="6">
    <location>
        <begin position="688"/>
        <end position="700"/>
    </location>
</feature>
<organism evidence="8 9">
    <name type="scientific">Exophiala xenobiotica</name>
    <dbReference type="NCBI Taxonomy" id="348802"/>
    <lineage>
        <taxon>Eukaryota</taxon>
        <taxon>Fungi</taxon>
        <taxon>Dikarya</taxon>
        <taxon>Ascomycota</taxon>
        <taxon>Pezizomycotina</taxon>
        <taxon>Eurotiomycetes</taxon>
        <taxon>Chaetothyriomycetidae</taxon>
        <taxon>Chaetothyriales</taxon>
        <taxon>Herpotrichiellaceae</taxon>
        <taxon>Exophiala</taxon>
    </lineage>
</organism>
<protein>
    <recommendedName>
        <fullName evidence="7">Xylanolytic transcriptional activator regulatory domain-containing protein</fullName>
    </recommendedName>
</protein>
<accession>A0A0D2BMC8</accession>
<dbReference type="Proteomes" id="UP000054342">
    <property type="component" value="Unassembled WGS sequence"/>
</dbReference>
<keyword evidence="2" id="KW-0862">Zinc</keyword>
<evidence type="ECO:0000256" key="2">
    <source>
        <dbReference type="ARBA" id="ARBA00022833"/>
    </source>
</evidence>
<evidence type="ECO:0000256" key="3">
    <source>
        <dbReference type="ARBA" id="ARBA00023015"/>
    </source>
</evidence>
<feature type="compositionally biased region" description="Basic and acidic residues" evidence="6">
    <location>
        <begin position="142"/>
        <end position="156"/>
    </location>
</feature>
<evidence type="ECO:0000256" key="1">
    <source>
        <dbReference type="ARBA" id="ARBA00022723"/>
    </source>
</evidence>
<name>A0A0D2BMC8_9EURO</name>
<dbReference type="EMBL" id="KN847321">
    <property type="protein sequence ID" value="KIW53696.1"/>
    <property type="molecule type" value="Genomic_DNA"/>
</dbReference>
<dbReference type="GO" id="GO:0006351">
    <property type="term" value="P:DNA-templated transcription"/>
    <property type="evidence" value="ECO:0007669"/>
    <property type="project" value="InterPro"/>
</dbReference>
<dbReference type="GO" id="GO:0003677">
    <property type="term" value="F:DNA binding"/>
    <property type="evidence" value="ECO:0007669"/>
    <property type="project" value="InterPro"/>
</dbReference>
<feature type="compositionally biased region" description="Acidic residues" evidence="6">
    <location>
        <begin position="701"/>
        <end position="714"/>
    </location>
</feature>